<comment type="similarity">
    <text evidence="1">Belongs to the peptidase S9C family.</text>
</comment>
<dbReference type="GO" id="GO:0006508">
    <property type="term" value="P:proteolysis"/>
    <property type="evidence" value="ECO:0007669"/>
    <property type="project" value="InterPro"/>
</dbReference>
<feature type="domain" description="Peptidase S9 prolyl oligopeptidase catalytic" evidence="4">
    <location>
        <begin position="620"/>
        <end position="831"/>
    </location>
</feature>
<gene>
    <name evidence="5" type="ORF">OC842_004309</name>
</gene>
<protein>
    <recommendedName>
        <fullName evidence="3">Dipeptidyl-peptidase V</fullName>
    </recommendedName>
</protein>
<comment type="caution">
    <text evidence="5">The sequence shown here is derived from an EMBL/GenBank/DDBJ whole genome shotgun (WGS) entry which is preliminary data.</text>
</comment>
<evidence type="ECO:0000313" key="6">
    <source>
        <dbReference type="Proteomes" id="UP001176521"/>
    </source>
</evidence>
<reference evidence="5" key="1">
    <citation type="journal article" date="2023" name="PhytoFront">
        <title>Draft Genome Resources of Seven Strains of Tilletia horrida, Causal Agent of Kernel Smut of Rice.</title>
        <authorList>
            <person name="Khanal S."/>
            <person name="Antony Babu S."/>
            <person name="Zhou X.G."/>
        </authorList>
    </citation>
    <scope>NUCLEOTIDE SEQUENCE</scope>
    <source>
        <strain evidence="5">TX3</strain>
    </source>
</reference>
<evidence type="ECO:0000256" key="3">
    <source>
        <dbReference type="ARBA" id="ARBA00032829"/>
    </source>
</evidence>
<dbReference type="EMBL" id="JAPDMQ010000250">
    <property type="protein sequence ID" value="KAK0529217.1"/>
    <property type="molecule type" value="Genomic_DNA"/>
</dbReference>
<dbReference type="SUPFAM" id="SSF53474">
    <property type="entry name" value="alpha/beta-Hydrolases"/>
    <property type="match status" value="1"/>
</dbReference>
<accession>A0AAN6GBY7</accession>
<dbReference type="PANTHER" id="PTHR42776">
    <property type="entry name" value="SERINE PEPTIDASE S9 FAMILY MEMBER"/>
    <property type="match status" value="1"/>
</dbReference>
<sequence>MAASPQNDDCAMTDAVPQTGDAAALLDDPILRDVYLPLAEIPLISAASFVNGRSAVSVTLSTRDHSANTWLKTRFELALHQKPSNLFGTVERAEDRVPRSWDDSLDDAPANQDGGDFLSHPVTVTNAGSTVAPVPASDDTIKASWVSPEELTSPLKVILRESSKASTSLKEGNGKRRTVEIWRGHRCAHRIDVSKKHGSFATDDTFGTLDVNNVEGHLRVLYSAEANLEAWEEPDDNLAPYEYRPAFGEKLQARIRTTLFLLDVPTKTVSELKLKSGPDVDGGPVAAKSVLSFEGNSVYATILTLTGDGRRPGQVYCTNRPSAIHELRLPSPTSADGSKWEVELTAESRLSPLGWSANSPYAIHNSAVFLCVREGGAHNNACSVLRANRKRCEVLIPEPKAEGKDKKMWQGLFAQGFPTFALLNCKPRKYLIISSLRAARRTPFVIDLNGGWTESAFTDLSPTQPTMHMCAPRRLVQADHAKARALLERKDSEWSYNVLNTNMQTEFLAVRSRPNVPHQLVLGTVFEFASQLKVLWSVLWRADEGYADPSAETADLFRQLGAVSSSIINIEKAAESVQSIVVRPPLDEQEKEKAEVPPFILFPHGGPHSASTIDWNPSVAALAVLGYTVALPNYSGSVGISPAFVNSLLGKCGTLDVADCTATTDQLVEQGVAARGRLFITGGSHGGFLTAHLVGRTADCYRAAVMRNPVIAVGQQAVTSDIEDWCYAEFGEPFNFAHPPTLRPDVFKRLEDQSPIAHMHKIEAPVLLLIGLKDLRVPYWSQGRVLYHSLKAQKKPVRMLTFKDADHALDTLEAESISLLSTVRWFRAALEK</sequence>
<dbReference type="InterPro" id="IPR029058">
    <property type="entry name" value="AB_hydrolase_fold"/>
</dbReference>
<evidence type="ECO:0000256" key="2">
    <source>
        <dbReference type="ARBA" id="ARBA00022801"/>
    </source>
</evidence>
<dbReference type="AlphaFoldDB" id="A0AAN6GBY7"/>
<evidence type="ECO:0000259" key="4">
    <source>
        <dbReference type="Pfam" id="PF00326"/>
    </source>
</evidence>
<evidence type="ECO:0000256" key="1">
    <source>
        <dbReference type="ARBA" id="ARBA00010040"/>
    </source>
</evidence>
<dbReference type="PANTHER" id="PTHR42776:SF4">
    <property type="entry name" value="ACYLAMINO-ACID-RELEASING ENZYME"/>
    <property type="match status" value="1"/>
</dbReference>
<dbReference type="Proteomes" id="UP001176521">
    <property type="component" value="Unassembled WGS sequence"/>
</dbReference>
<dbReference type="Pfam" id="PF00326">
    <property type="entry name" value="Peptidase_S9"/>
    <property type="match status" value="1"/>
</dbReference>
<name>A0AAN6GBY7_9BASI</name>
<dbReference type="InterPro" id="IPR001375">
    <property type="entry name" value="Peptidase_S9_cat"/>
</dbReference>
<keyword evidence="6" id="KW-1185">Reference proteome</keyword>
<evidence type="ECO:0000313" key="5">
    <source>
        <dbReference type="EMBL" id="KAK0529217.1"/>
    </source>
</evidence>
<proteinExistence type="inferred from homology"/>
<dbReference type="Gene3D" id="3.40.50.1820">
    <property type="entry name" value="alpha/beta hydrolase"/>
    <property type="match status" value="1"/>
</dbReference>
<keyword evidence="2" id="KW-0378">Hydrolase</keyword>
<dbReference type="GO" id="GO:0004252">
    <property type="term" value="F:serine-type endopeptidase activity"/>
    <property type="evidence" value="ECO:0007669"/>
    <property type="project" value="TreeGrafter"/>
</dbReference>
<organism evidence="5 6">
    <name type="scientific">Tilletia horrida</name>
    <dbReference type="NCBI Taxonomy" id="155126"/>
    <lineage>
        <taxon>Eukaryota</taxon>
        <taxon>Fungi</taxon>
        <taxon>Dikarya</taxon>
        <taxon>Basidiomycota</taxon>
        <taxon>Ustilaginomycotina</taxon>
        <taxon>Exobasidiomycetes</taxon>
        <taxon>Tilletiales</taxon>
        <taxon>Tilletiaceae</taxon>
        <taxon>Tilletia</taxon>
    </lineage>
</organism>